<dbReference type="InterPro" id="IPR027417">
    <property type="entry name" value="P-loop_NTPase"/>
</dbReference>
<evidence type="ECO:0000313" key="4">
    <source>
        <dbReference type="EMBL" id="ERL84838.1"/>
    </source>
</evidence>
<evidence type="ECO:0000256" key="1">
    <source>
        <dbReference type="ARBA" id="ARBA00022741"/>
    </source>
</evidence>
<gene>
    <name evidence="4" type="ORF">D910_02262</name>
</gene>
<dbReference type="GO" id="GO:0016020">
    <property type="term" value="C:membrane"/>
    <property type="evidence" value="ECO:0007669"/>
    <property type="project" value="TreeGrafter"/>
</dbReference>
<dbReference type="GO" id="GO:0016887">
    <property type="term" value="F:ATP hydrolysis activity"/>
    <property type="evidence" value="ECO:0007669"/>
    <property type="project" value="InterPro"/>
</dbReference>
<keyword evidence="2" id="KW-0067">ATP-binding</keyword>
<dbReference type="AlphaFoldDB" id="U4TXY5"/>
<evidence type="ECO:0000259" key="3">
    <source>
        <dbReference type="Pfam" id="PF00005"/>
    </source>
</evidence>
<dbReference type="GO" id="GO:0042626">
    <property type="term" value="F:ATPase-coupled transmembrane transporter activity"/>
    <property type="evidence" value="ECO:0007669"/>
    <property type="project" value="TreeGrafter"/>
</dbReference>
<dbReference type="EMBL" id="KB631628">
    <property type="protein sequence ID" value="ERL84838.1"/>
    <property type="molecule type" value="Genomic_DNA"/>
</dbReference>
<accession>U4TXY5</accession>
<name>U4TXY5_DENPD</name>
<dbReference type="FunFam" id="3.40.50.300:FF:003492">
    <property type="entry name" value="AGAP012735-PA"/>
    <property type="match status" value="1"/>
</dbReference>
<organism evidence="4 5">
    <name type="scientific">Dendroctonus ponderosae</name>
    <name type="common">Mountain pine beetle</name>
    <dbReference type="NCBI Taxonomy" id="77166"/>
    <lineage>
        <taxon>Eukaryota</taxon>
        <taxon>Metazoa</taxon>
        <taxon>Ecdysozoa</taxon>
        <taxon>Arthropoda</taxon>
        <taxon>Hexapoda</taxon>
        <taxon>Insecta</taxon>
        <taxon>Pterygota</taxon>
        <taxon>Neoptera</taxon>
        <taxon>Endopterygota</taxon>
        <taxon>Coleoptera</taxon>
        <taxon>Polyphaga</taxon>
        <taxon>Cucujiformia</taxon>
        <taxon>Curculionidae</taxon>
        <taxon>Scolytinae</taxon>
        <taxon>Dendroctonus</taxon>
    </lineage>
</organism>
<reference evidence="4 5" key="1">
    <citation type="journal article" date="2013" name="Genome Biol.">
        <title>Draft genome of the mountain pine beetle, Dendroctonus ponderosae Hopkins, a major forest pest.</title>
        <authorList>
            <person name="Keeling C.I."/>
            <person name="Yuen M.M."/>
            <person name="Liao N.Y."/>
            <person name="Docking T.R."/>
            <person name="Chan S.K."/>
            <person name="Taylor G.A."/>
            <person name="Palmquist D.L."/>
            <person name="Jackman S.D."/>
            <person name="Nguyen A."/>
            <person name="Li M."/>
            <person name="Henderson H."/>
            <person name="Janes J.K."/>
            <person name="Zhao Y."/>
            <person name="Pandoh P."/>
            <person name="Moore R."/>
            <person name="Sperling F.A."/>
            <person name="Huber D.P."/>
            <person name="Birol I."/>
            <person name="Jones S.J."/>
            <person name="Bohlmann J."/>
        </authorList>
    </citation>
    <scope>NUCLEOTIDE SEQUENCE</scope>
</reference>
<feature type="non-terminal residue" evidence="4">
    <location>
        <position position="126"/>
    </location>
</feature>
<dbReference type="InterPro" id="IPR050173">
    <property type="entry name" value="ABC_transporter_C-like"/>
</dbReference>
<dbReference type="Pfam" id="PF00005">
    <property type="entry name" value="ABC_tran"/>
    <property type="match status" value="1"/>
</dbReference>
<keyword evidence="1" id="KW-0547">Nucleotide-binding</keyword>
<dbReference type="InterPro" id="IPR003439">
    <property type="entry name" value="ABC_transporter-like_ATP-bd"/>
</dbReference>
<dbReference type="SUPFAM" id="SSF52540">
    <property type="entry name" value="P-loop containing nucleoside triphosphate hydrolases"/>
    <property type="match status" value="1"/>
</dbReference>
<dbReference type="STRING" id="77166.U4TXY5"/>
<feature type="domain" description="ABC transporter" evidence="3">
    <location>
        <begin position="4"/>
        <end position="38"/>
    </location>
</feature>
<evidence type="ECO:0000313" key="5">
    <source>
        <dbReference type="Proteomes" id="UP000030742"/>
    </source>
</evidence>
<dbReference type="GO" id="GO:0005524">
    <property type="term" value="F:ATP binding"/>
    <property type="evidence" value="ECO:0007669"/>
    <property type="project" value="UniProtKB-KW"/>
</dbReference>
<sequence length="126" mass="13964">MAVSEGGSNFSLGQRQLLCLARALLRNNKILVLDEATANVDAGTDGLIQSTIRKKFKECTVLTIAHRLNTIMDSDKVLVMASGQLLEFDHPHKLLQNPESHFLKMVEETGSSMTEQLKAVSLQAWR</sequence>
<evidence type="ECO:0000256" key="2">
    <source>
        <dbReference type="ARBA" id="ARBA00022840"/>
    </source>
</evidence>
<proteinExistence type="predicted"/>
<dbReference type="PANTHER" id="PTHR24223">
    <property type="entry name" value="ATP-BINDING CASSETTE SUB-FAMILY C"/>
    <property type="match status" value="1"/>
</dbReference>
<dbReference type="Proteomes" id="UP000030742">
    <property type="component" value="Unassembled WGS sequence"/>
</dbReference>
<dbReference type="Gene3D" id="3.40.50.300">
    <property type="entry name" value="P-loop containing nucleotide triphosphate hydrolases"/>
    <property type="match status" value="1"/>
</dbReference>
<protein>
    <recommendedName>
        <fullName evidence="3">ABC transporter domain-containing protein</fullName>
    </recommendedName>
</protein>